<evidence type="ECO:0000313" key="3">
    <source>
        <dbReference type="Proteomes" id="UP000624325"/>
    </source>
</evidence>
<dbReference type="Gene3D" id="3.40.630.30">
    <property type="match status" value="1"/>
</dbReference>
<dbReference type="InterPro" id="IPR000182">
    <property type="entry name" value="GNAT_dom"/>
</dbReference>
<reference evidence="2 3" key="1">
    <citation type="submission" date="2021-01" db="EMBL/GenBank/DDBJ databases">
        <title>Whole genome shotgun sequence of Asanoa iriomotensis NBRC 100142.</title>
        <authorList>
            <person name="Komaki H."/>
            <person name="Tamura T."/>
        </authorList>
    </citation>
    <scope>NUCLEOTIDE SEQUENCE [LARGE SCALE GENOMIC DNA]</scope>
    <source>
        <strain evidence="2 3">NBRC 100142</strain>
    </source>
</reference>
<sequence length="145" mass="15368">MDSSVTLRPVDADNWRAVAALAVTDAQRAWVADPAYYLALCHYSPVGWQPLAVTDAAGTVVGFLMWAIDPADGAAWLGGITIDATEQGKGYGRAAVSAALVEIDAPSFALSYQPDNTVARALYASLGFAETGEHEDDEVVARRPR</sequence>
<accession>A0ABQ4BVX1</accession>
<evidence type="ECO:0000313" key="2">
    <source>
        <dbReference type="EMBL" id="GIF54683.1"/>
    </source>
</evidence>
<name>A0ABQ4BVX1_9ACTN</name>
<dbReference type="CDD" id="cd04301">
    <property type="entry name" value="NAT_SF"/>
    <property type="match status" value="1"/>
</dbReference>
<dbReference type="SUPFAM" id="SSF55729">
    <property type="entry name" value="Acyl-CoA N-acyltransferases (Nat)"/>
    <property type="match status" value="1"/>
</dbReference>
<keyword evidence="3" id="KW-1185">Reference proteome</keyword>
<dbReference type="Pfam" id="PF00583">
    <property type="entry name" value="Acetyltransf_1"/>
    <property type="match status" value="1"/>
</dbReference>
<comment type="caution">
    <text evidence="2">The sequence shown here is derived from an EMBL/GenBank/DDBJ whole genome shotgun (WGS) entry which is preliminary data.</text>
</comment>
<feature type="domain" description="N-acetyltransferase" evidence="1">
    <location>
        <begin position="5"/>
        <end position="145"/>
    </location>
</feature>
<dbReference type="Proteomes" id="UP000624325">
    <property type="component" value="Unassembled WGS sequence"/>
</dbReference>
<evidence type="ECO:0000259" key="1">
    <source>
        <dbReference type="PROSITE" id="PS51186"/>
    </source>
</evidence>
<protein>
    <submittedName>
        <fullName evidence="2">N-acetyltransferase</fullName>
    </submittedName>
</protein>
<dbReference type="RefSeq" id="WP_203700379.1">
    <property type="nucleotide sequence ID" value="NZ_BAAALU010000014.1"/>
</dbReference>
<gene>
    <name evidence="2" type="ORF">Air01nite_07780</name>
</gene>
<organism evidence="2 3">
    <name type="scientific">Asanoa iriomotensis</name>
    <dbReference type="NCBI Taxonomy" id="234613"/>
    <lineage>
        <taxon>Bacteria</taxon>
        <taxon>Bacillati</taxon>
        <taxon>Actinomycetota</taxon>
        <taxon>Actinomycetes</taxon>
        <taxon>Micromonosporales</taxon>
        <taxon>Micromonosporaceae</taxon>
        <taxon>Asanoa</taxon>
    </lineage>
</organism>
<dbReference type="InterPro" id="IPR016181">
    <property type="entry name" value="Acyl_CoA_acyltransferase"/>
</dbReference>
<dbReference type="PROSITE" id="PS51186">
    <property type="entry name" value="GNAT"/>
    <property type="match status" value="1"/>
</dbReference>
<dbReference type="EMBL" id="BONC01000003">
    <property type="protein sequence ID" value="GIF54683.1"/>
    <property type="molecule type" value="Genomic_DNA"/>
</dbReference>
<proteinExistence type="predicted"/>